<feature type="compositionally biased region" description="Polar residues" evidence="1">
    <location>
        <begin position="1"/>
        <end position="20"/>
    </location>
</feature>
<comment type="caution">
    <text evidence="2">The sequence shown here is derived from an EMBL/GenBank/DDBJ whole genome shotgun (WGS) entry which is preliminary data.</text>
</comment>
<evidence type="ECO:0000313" key="2">
    <source>
        <dbReference type="EMBL" id="KAK2961084.1"/>
    </source>
</evidence>
<evidence type="ECO:0000313" key="3">
    <source>
        <dbReference type="Proteomes" id="UP001281761"/>
    </source>
</evidence>
<organism evidence="2 3">
    <name type="scientific">Blattamonas nauphoetae</name>
    <dbReference type="NCBI Taxonomy" id="2049346"/>
    <lineage>
        <taxon>Eukaryota</taxon>
        <taxon>Metamonada</taxon>
        <taxon>Preaxostyla</taxon>
        <taxon>Oxymonadida</taxon>
        <taxon>Blattamonas</taxon>
    </lineage>
</organism>
<gene>
    <name evidence="2" type="ORF">BLNAU_3852</name>
</gene>
<accession>A0ABQ9YBV4</accession>
<name>A0ABQ9YBV4_9EUKA</name>
<sequence>MSIGTNESGDSSMTAEQSGQKGDLSPSALNSPPSWNLSKIQSLLEVLECDDDAIVVETLRQLQKEASDADLQIGLGADLKVYTQISLTTNNCSWLDAHQQVIVVLTADFHQHLAFINACVKFTITDLLIHPPGSPLRIHNSFTNQASHRCPGHSLPIFLHLDDPLVSYTPQSILIRNQSPPLMADNCYPPERRTMKPGWQ</sequence>
<keyword evidence="3" id="KW-1185">Reference proteome</keyword>
<reference evidence="2 3" key="1">
    <citation type="journal article" date="2022" name="bioRxiv">
        <title>Genomics of Preaxostyla Flagellates Illuminates Evolutionary Transitions and the Path Towards Mitochondrial Loss.</title>
        <authorList>
            <person name="Novak L.V.F."/>
            <person name="Treitli S.C."/>
            <person name="Pyrih J."/>
            <person name="Halakuc P."/>
            <person name="Pipaliya S.V."/>
            <person name="Vacek V."/>
            <person name="Brzon O."/>
            <person name="Soukal P."/>
            <person name="Eme L."/>
            <person name="Dacks J.B."/>
            <person name="Karnkowska A."/>
            <person name="Elias M."/>
            <person name="Hampl V."/>
        </authorList>
    </citation>
    <scope>NUCLEOTIDE SEQUENCE [LARGE SCALE GENOMIC DNA]</scope>
    <source>
        <strain evidence="2">NAU3</strain>
        <tissue evidence="2">Gut</tissue>
    </source>
</reference>
<dbReference type="Proteomes" id="UP001281761">
    <property type="component" value="Unassembled WGS sequence"/>
</dbReference>
<dbReference type="EMBL" id="JARBJD010000018">
    <property type="protein sequence ID" value="KAK2961084.1"/>
    <property type="molecule type" value="Genomic_DNA"/>
</dbReference>
<feature type="region of interest" description="Disordered" evidence="1">
    <location>
        <begin position="1"/>
        <end position="31"/>
    </location>
</feature>
<proteinExistence type="predicted"/>
<evidence type="ECO:0000256" key="1">
    <source>
        <dbReference type="SAM" id="MobiDB-lite"/>
    </source>
</evidence>
<protein>
    <submittedName>
        <fullName evidence="2">Uncharacterized protein</fullName>
    </submittedName>
</protein>